<protein>
    <submittedName>
        <fullName evidence="2">Uncharacterized protein</fullName>
    </submittedName>
</protein>
<evidence type="ECO:0000313" key="3">
    <source>
        <dbReference type="Proteomes" id="UP000076577"/>
    </source>
</evidence>
<dbReference type="EMBL" id="LMCB01000046">
    <property type="protein sequence ID" value="KZL16599.1"/>
    <property type="molecule type" value="Genomic_DNA"/>
</dbReference>
<evidence type="ECO:0000313" key="2">
    <source>
        <dbReference type="EMBL" id="KZL16599.1"/>
    </source>
</evidence>
<dbReference type="RefSeq" id="WP_068008549.1">
    <property type="nucleotide sequence ID" value="NZ_FOFM01000059.1"/>
</dbReference>
<organism evidence="2 3">
    <name type="scientific">Pseudovibrio axinellae</name>
    <dbReference type="NCBI Taxonomy" id="989403"/>
    <lineage>
        <taxon>Bacteria</taxon>
        <taxon>Pseudomonadati</taxon>
        <taxon>Pseudomonadota</taxon>
        <taxon>Alphaproteobacteria</taxon>
        <taxon>Hyphomicrobiales</taxon>
        <taxon>Stappiaceae</taxon>
        <taxon>Pseudovibrio</taxon>
    </lineage>
</organism>
<dbReference type="InterPro" id="IPR045617">
    <property type="entry name" value="DUF6445"/>
</dbReference>
<feature type="region of interest" description="Disordered" evidence="1">
    <location>
        <begin position="1"/>
        <end position="22"/>
    </location>
</feature>
<accession>A0A165WJC6</accession>
<dbReference type="Pfam" id="PF20043">
    <property type="entry name" value="DUF6445"/>
    <property type="match status" value="2"/>
</dbReference>
<proteinExistence type="predicted"/>
<evidence type="ECO:0000256" key="1">
    <source>
        <dbReference type="SAM" id="MobiDB-lite"/>
    </source>
</evidence>
<dbReference type="STRING" id="989403.SAMN05421798_1593"/>
<gene>
    <name evidence="2" type="ORF">PsAD2_03418</name>
</gene>
<dbReference type="Proteomes" id="UP000076577">
    <property type="component" value="Unassembled WGS sequence"/>
</dbReference>
<keyword evidence="3" id="KW-1185">Reference proteome</keyword>
<reference evidence="2 3" key="1">
    <citation type="journal article" date="2016" name="Front. Microbiol.">
        <title>Comparative Genomic Analysis Reveals a Diverse Repertoire of Genes Involved in Prokaryote-Eukaryote Interactions within the Pseudovibrio Genus.</title>
        <authorList>
            <person name="Romano S."/>
            <person name="Fernandez-Guerra A."/>
            <person name="Reen F.J."/>
            <person name="Glockner F.O."/>
            <person name="Crowley S.P."/>
            <person name="O'Sullivan O."/>
            <person name="Cotter P.D."/>
            <person name="Adams C."/>
            <person name="Dobson A.D."/>
            <person name="O'Gara F."/>
        </authorList>
    </citation>
    <scope>NUCLEOTIDE SEQUENCE [LARGE SCALE GENOMIC DNA]</scope>
    <source>
        <strain evidence="2 3">Ad2</strain>
    </source>
</reference>
<dbReference type="AlphaFoldDB" id="A0A165WJC6"/>
<sequence length="282" mass="32184">MMSLASQRVSEDEGTRLSAPASNSDCPFSLNLFNTKDETQATYFDIDGEPLIVFDDFYADPAAIRKLALELNYDLSHSNRQYKNYPGERALISVSARNAEKRLVDAITKHLPRYSFIKNYIKRPVVFTKINISQIDKSNQKQKIPHIDDDCVLVAVCYLEHDSQDVGGGTFFYRHRETGLCHIPTLPDANISKKMRDCGYNPTKDGEYQRFISKEVLNVDGVISGTGIDHDTDIWKVEMKVGYRFNRCVVFSSRLLHSPVFDCRSNSISKNRLTQNFFFQPA</sequence>
<comment type="caution">
    <text evidence="2">The sequence shown here is derived from an EMBL/GenBank/DDBJ whole genome shotgun (WGS) entry which is preliminary data.</text>
</comment>
<dbReference type="OrthoDB" id="7630206at2"/>
<dbReference type="PATRIC" id="fig|989403.3.peg.3682"/>
<name>A0A165WJC6_9HYPH</name>